<proteinExistence type="inferred from homology"/>
<dbReference type="EMBL" id="JACRTA010000003">
    <property type="protein sequence ID" value="MBC8568788.1"/>
    <property type="molecule type" value="Genomic_DNA"/>
</dbReference>
<evidence type="ECO:0000256" key="4">
    <source>
        <dbReference type="ARBA" id="ARBA00022729"/>
    </source>
</evidence>
<evidence type="ECO:0000256" key="6">
    <source>
        <dbReference type="ARBA" id="ARBA00023288"/>
    </source>
</evidence>
<dbReference type="PANTHER" id="PTHR34296:SF2">
    <property type="entry name" value="ABC TRANSPORTER GUANOSINE-BINDING PROTEIN NUPN"/>
    <property type="match status" value="1"/>
</dbReference>
<dbReference type="AlphaFoldDB" id="A0A926IA32"/>
<dbReference type="InterPro" id="IPR003760">
    <property type="entry name" value="PnrA-like"/>
</dbReference>
<dbReference type="InterPro" id="IPR028082">
    <property type="entry name" value="Peripla_BP_I"/>
</dbReference>
<evidence type="ECO:0000256" key="7">
    <source>
        <dbReference type="SAM" id="SignalP"/>
    </source>
</evidence>
<comment type="caution">
    <text evidence="9">The sequence shown here is derived from an EMBL/GenBank/DDBJ whole genome shotgun (WGS) entry which is preliminary data.</text>
</comment>
<gene>
    <name evidence="9" type="ORF">H8692_08460</name>
</gene>
<keyword evidence="4 7" id="KW-0732">Signal</keyword>
<feature type="chain" id="PRO_5038454130" evidence="7">
    <location>
        <begin position="19"/>
        <end position="358"/>
    </location>
</feature>
<evidence type="ECO:0000313" key="10">
    <source>
        <dbReference type="Proteomes" id="UP000610862"/>
    </source>
</evidence>
<keyword evidence="6" id="KW-0449">Lipoprotein</keyword>
<dbReference type="Gene3D" id="3.40.50.2300">
    <property type="match status" value="2"/>
</dbReference>
<comment type="similarity">
    <text evidence="2">Belongs to the BMP lipoprotein family.</text>
</comment>
<keyword evidence="5" id="KW-0472">Membrane</keyword>
<dbReference type="SUPFAM" id="SSF53822">
    <property type="entry name" value="Periplasmic binding protein-like I"/>
    <property type="match status" value="1"/>
</dbReference>
<evidence type="ECO:0000256" key="2">
    <source>
        <dbReference type="ARBA" id="ARBA00008610"/>
    </source>
</evidence>
<feature type="signal peptide" evidence="7">
    <location>
        <begin position="1"/>
        <end position="18"/>
    </location>
</feature>
<dbReference type="GO" id="GO:0005886">
    <property type="term" value="C:plasma membrane"/>
    <property type="evidence" value="ECO:0007669"/>
    <property type="project" value="UniProtKB-SubCell"/>
</dbReference>
<dbReference type="Pfam" id="PF02608">
    <property type="entry name" value="Bmp"/>
    <property type="match status" value="1"/>
</dbReference>
<evidence type="ECO:0000259" key="8">
    <source>
        <dbReference type="Pfam" id="PF02608"/>
    </source>
</evidence>
<evidence type="ECO:0000256" key="3">
    <source>
        <dbReference type="ARBA" id="ARBA00022475"/>
    </source>
</evidence>
<organism evidence="9 10">
    <name type="scientific">Lentihominibacter hominis</name>
    <dbReference type="NCBI Taxonomy" id="2763645"/>
    <lineage>
        <taxon>Bacteria</taxon>
        <taxon>Bacillati</taxon>
        <taxon>Bacillota</taxon>
        <taxon>Clostridia</taxon>
        <taxon>Peptostreptococcales</taxon>
        <taxon>Anaerovoracaceae</taxon>
        <taxon>Lentihominibacter</taxon>
    </lineage>
</organism>
<evidence type="ECO:0000313" key="9">
    <source>
        <dbReference type="EMBL" id="MBC8568788.1"/>
    </source>
</evidence>
<dbReference type="PROSITE" id="PS51257">
    <property type="entry name" value="PROKAR_LIPOPROTEIN"/>
    <property type="match status" value="1"/>
</dbReference>
<sequence>MKRLISIVVILISTVVLASCSSSENQKKADEEEGCEIAMIAESADVEDGSFTQATWESVKSFSEENGVKAKVYKPKEASQEQYMTSIKEAADDGAGFIVLAGSGFETTAYAAQSQYADLDFLLIDGVPHDENNTYATAANMVSVVFAEEEAGYMAGYAAVKEGYTKLGFMGGQALPSVKRYGYGFVQGAAAAAAEDEVKVEMNYKYTGVSKESEETEKLASQWYESGIQVIFASGGSIGKSVIKAAEKSEGKVIGSDMDQSSLSETVITSAVKGIDSAVETVLKSYIGETFTGGTAFNYAAKNDGVKLEMEKSSFKKFTEENYKKIFNQLKNGKTELKKDTGVGSVTELTGEWVTIKE</sequence>
<evidence type="ECO:0000256" key="1">
    <source>
        <dbReference type="ARBA" id="ARBA00004193"/>
    </source>
</evidence>
<comment type="subcellular location">
    <subcellularLocation>
        <location evidence="1">Cell membrane</location>
        <topology evidence="1">Lipid-anchor</topology>
    </subcellularLocation>
</comment>
<evidence type="ECO:0000256" key="5">
    <source>
        <dbReference type="ARBA" id="ARBA00023136"/>
    </source>
</evidence>
<reference evidence="9" key="1">
    <citation type="submission" date="2020-08" db="EMBL/GenBank/DDBJ databases">
        <title>Genome public.</title>
        <authorList>
            <person name="Liu C."/>
            <person name="Sun Q."/>
        </authorList>
    </citation>
    <scope>NUCLEOTIDE SEQUENCE</scope>
    <source>
        <strain evidence="9">NSJ-24</strain>
    </source>
</reference>
<keyword evidence="3" id="KW-1003">Cell membrane</keyword>
<keyword evidence="10" id="KW-1185">Reference proteome</keyword>
<protein>
    <submittedName>
        <fullName evidence="9">BMP family ABC transporter substrate-binding protein</fullName>
    </submittedName>
</protein>
<dbReference type="CDD" id="cd06354">
    <property type="entry name" value="PBP1_PrnA-like"/>
    <property type="match status" value="1"/>
</dbReference>
<dbReference type="Proteomes" id="UP000610862">
    <property type="component" value="Unassembled WGS sequence"/>
</dbReference>
<dbReference type="InterPro" id="IPR050957">
    <property type="entry name" value="BMP_lipoprotein"/>
</dbReference>
<dbReference type="PANTHER" id="PTHR34296">
    <property type="entry name" value="TRANSCRIPTIONAL ACTIVATOR PROTEIN MED"/>
    <property type="match status" value="1"/>
</dbReference>
<name>A0A926IA32_9FIRM</name>
<feature type="domain" description="ABC transporter substrate-binding protein PnrA-like" evidence="8">
    <location>
        <begin position="39"/>
        <end position="328"/>
    </location>
</feature>
<accession>A0A926IA32</accession>